<evidence type="ECO:0000256" key="11">
    <source>
        <dbReference type="ARBA" id="ARBA00023204"/>
    </source>
</evidence>
<keyword evidence="5 15" id="KW-0479">Metal-binding</keyword>
<keyword evidence="9 15" id="KW-0460">Magnesium</keyword>
<dbReference type="FunFam" id="3.30.1520.20:FF:000001">
    <property type="entry name" value="Exodeoxyribonuclease I"/>
    <property type="match status" value="1"/>
</dbReference>
<dbReference type="InterPro" id="IPR034747">
    <property type="entry name" value="EXOI_SH3"/>
</dbReference>
<evidence type="ECO:0000256" key="7">
    <source>
        <dbReference type="ARBA" id="ARBA00022801"/>
    </source>
</evidence>
<dbReference type="GO" id="GO:0006281">
    <property type="term" value="P:DNA repair"/>
    <property type="evidence" value="ECO:0007669"/>
    <property type="project" value="UniProtKB-KW"/>
</dbReference>
<evidence type="ECO:0000256" key="2">
    <source>
        <dbReference type="ARBA" id="ARBA00012108"/>
    </source>
</evidence>
<evidence type="ECO:0000259" key="18">
    <source>
        <dbReference type="PROSITE" id="PS51785"/>
    </source>
</evidence>
<comment type="cofactor">
    <cofactor evidence="15">
        <name>Mg(2+)</name>
        <dbReference type="ChEBI" id="CHEBI:18420"/>
    </cofactor>
    <text evidence="15">Binds 2 Mg(2+) ions per monomer.</text>
</comment>
<dbReference type="Pfam" id="PF08411">
    <property type="entry name" value="ExoI_SH3"/>
    <property type="match status" value="1"/>
</dbReference>
<dbReference type="FunFam" id="3.30.420.10:FF:000033">
    <property type="entry name" value="Exodeoxyribonuclease I"/>
    <property type="match status" value="1"/>
</dbReference>
<keyword evidence="4 13" id="KW-0540">Nuclease</keyword>
<dbReference type="SUPFAM" id="SSF53098">
    <property type="entry name" value="Ribonuclease H-like"/>
    <property type="match status" value="1"/>
</dbReference>
<dbReference type="InterPro" id="IPR013520">
    <property type="entry name" value="Ribonucl_H"/>
</dbReference>
<keyword evidence="8 13" id="KW-0269">Exonuclease</keyword>
<dbReference type="EC" id="3.1.11.1" evidence="2 13"/>
<sequence>MTNKNQSETPNNAQNIPTIFWHDYESWGATPQKDRPSQFAGIRTDLDLNIIGEPLIEYCQPAPDYLPHPQACLVTGITPQLALKKGLTEAEFMAKIHTEFAKPQTCVAGYNSIRFDDELTRYSLYRNFYDPYEREWQNGNSRWDIIDLVRACYALRPEGIEWPTKDDGSPSFKLEHLTVANGIEHGAAHDALSDVTATIALAKLIKTKQPKLYDFYFNHRHKKAVSSLIDVFNMQPLVHISSMFPAQQGCTTWIAPMSFHPINSNAVICFDLTQSPEVLNDLDVEALKERLYTKRSELGDDELPVGLKLLHINKCPLVAPAKTLLPENAARLGIDREQCLENLKYLKARPELRDKVADVFSDDKGFEKPSNPDYQLYDGFTSKADKAKFAIIRNASPQELATMELDFEDNKFNTMLFRYRARNWPESLSPLELDKWRKYCQNKLMHNDENPSISAEDFMLELENLVAENEGNERNMQILKALYHYAQSL</sequence>
<evidence type="ECO:0000256" key="16">
    <source>
        <dbReference type="SAM" id="Coils"/>
    </source>
</evidence>
<evidence type="ECO:0000256" key="13">
    <source>
        <dbReference type="PIRNR" id="PIRNR000977"/>
    </source>
</evidence>
<dbReference type="EMBL" id="AQHF01000021">
    <property type="protein sequence ID" value="MBE0346486.1"/>
    <property type="molecule type" value="Genomic_DNA"/>
</dbReference>
<proteinExistence type="predicted"/>
<dbReference type="Proteomes" id="UP000660708">
    <property type="component" value="Unassembled WGS sequence"/>
</dbReference>
<dbReference type="FunFam" id="1.20.1280.70:FF:000001">
    <property type="entry name" value="Exodeoxyribonuclease I"/>
    <property type="match status" value="1"/>
</dbReference>
<evidence type="ECO:0000256" key="3">
    <source>
        <dbReference type="ARBA" id="ARBA00019900"/>
    </source>
</evidence>
<dbReference type="InterPro" id="IPR013620">
    <property type="entry name" value="Exonuc_1_SH3"/>
</dbReference>
<keyword evidence="7 13" id="KW-0378">Hydrolase</keyword>
<dbReference type="PROSITE" id="PS51785">
    <property type="entry name" value="EXOI_C"/>
    <property type="match status" value="1"/>
</dbReference>
<evidence type="ECO:0000313" key="20">
    <source>
        <dbReference type="Proteomes" id="UP000660708"/>
    </source>
</evidence>
<protein>
    <recommendedName>
        <fullName evidence="3 13">Exodeoxyribonuclease I</fullName>
        <ecNumber evidence="2 13">3.1.11.1</ecNumber>
    </recommendedName>
</protein>
<evidence type="ECO:0000256" key="12">
    <source>
        <dbReference type="ARBA" id="ARBA00046792"/>
    </source>
</evidence>
<keyword evidence="20" id="KW-1185">Reference proteome</keyword>
<evidence type="ECO:0000313" key="19">
    <source>
        <dbReference type="EMBL" id="MBE0346486.1"/>
    </source>
</evidence>
<feature type="binding site" evidence="15">
    <location>
        <position position="194"/>
    </location>
    <ligand>
        <name>Mg(2+)</name>
        <dbReference type="ChEBI" id="CHEBI:18420"/>
        <label>2</label>
    </ligand>
</feature>
<feature type="binding site" evidence="14">
    <location>
        <position position="25"/>
    </location>
    <ligand>
        <name>substrate</name>
    </ligand>
</feature>
<dbReference type="GO" id="GO:0000175">
    <property type="term" value="F:3'-5'-RNA exonuclease activity"/>
    <property type="evidence" value="ECO:0007669"/>
    <property type="project" value="InterPro"/>
</dbReference>
<comment type="subunit">
    <text evidence="12">Monomer. Interacts with ssb (via C-terminus); this interaction stimulates the exonuclease activity by recruiting the enzyme to its substrate.</text>
</comment>
<name>A0A8I0T3K8_9GAMM</name>
<accession>A0A8I0T3K8</accession>
<dbReference type="Pfam" id="PF26016">
    <property type="entry name" value="ExoI_C"/>
    <property type="match status" value="1"/>
</dbReference>
<dbReference type="GO" id="GO:0003677">
    <property type="term" value="F:DNA binding"/>
    <property type="evidence" value="ECO:0007669"/>
    <property type="project" value="UniProtKB-KW"/>
</dbReference>
<feature type="binding site" evidence="15">
    <location>
        <position position="23"/>
    </location>
    <ligand>
        <name>Mg(2+)</name>
        <dbReference type="ChEBI" id="CHEBI:18420"/>
        <label>1</label>
    </ligand>
</feature>
<dbReference type="AlphaFoldDB" id="A0A8I0T3K8"/>
<comment type="caution">
    <text evidence="19">The sequence shown here is derived from an EMBL/GenBank/DDBJ whole genome shotgun (WGS) entry which is preliminary data.</text>
</comment>
<evidence type="ECO:0000256" key="9">
    <source>
        <dbReference type="ARBA" id="ARBA00022842"/>
    </source>
</evidence>
<keyword evidence="6 13" id="KW-0227">DNA damage</keyword>
<dbReference type="PIRSF" id="PIRSF000977">
    <property type="entry name" value="Exodeoxyribonuclease_I"/>
    <property type="match status" value="1"/>
</dbReference>
<keyword evidence="16" id="KW-0175">Coiled coil</keyword>
<dbReference type="RefSeq" id="WP_147389729.1">
    <property type="nucleotide sequence ID" value="NZ_AQHF01000021.1"/>
</dbReference>
<dbReference type="InterPro" id="IPR012337">
    <property type="entry name" value="RNaseH-like_sf"/>
</dbReference>
<keyword evidence="10" id="KW-0238">DNA-binding</keyword>
<evidence type="ECO:0000256" key="4">
    <source>
        <dbReference type="ARBA" id="ARBA00022722"/>
    </source>
</evidence>
<dbReference type="Gene3D" id="1.20.1280.70">
    <property type="entry name" value="Exonuclease ExoI, domain 3"/>
    <property type="match status" value="1"/>
</dbReference>
<dbReference type="InterPro" id="IPR038649">
    <property type="entry name" value="EXOI_SH3_sf"/>
</dbReference>
<keyword evidence="11 13" id="KW-0234">DNA repair</keyword>
<dbReference type="Gene3D" id="3.30.1520.20">
    <property type="entry name" value="Exonuclease ExoI, domain 2"/>
    <property type="match status" value="1"/>
</dbReference>
<feature type="coiled-coil region" evidence="16">
    <location>
        <begin position="455"/>
        <end position="482"/>
    </location>
</feature>
<evidence type="ECO:0000256" key="5">
    <source>
        <dbReference type="ARBA" id="ARBA00022723"/>
    </source>
</evidence>
<dbReference type="Pfam" id="PF00929">
    <property type="entry name" value="RNase_T"/>
    <property type="match status" value="1"/>
</dbReference>
<dbReference type="InterPro" id="IPR022894">
    <property type="entry name" value="Oligoribonuclease"/>
</dbReference>
<dbReference type="InterPro" id="IPR058561">
    <property type="entry name" value="Exonuc_1_C"/>
</dbReference>
<reference evidence="19 20" key="1">
    <citation type="submission" date="2015-06" db="EMBL/GenBank/DDBJ databases">
        <title>Genome sequence of Pseudoalteromonas peptidolytica.</title>
        <authorList>
            <person name="Xie B.-B."/>
            <person name="Rong J.-C."/>
            <person name="Qin Q.-L."/>
            <person name="Zhang Y.-Z."/>
        </authorList>
    </citation>
    <scope>NUCLEOTIDE SEQUENCE [LARGE SCALE GENOMIC DNA]</scope>
    <source>
        <strain evidence="19 20">F12-50-A1</strain>
    </source>
</reference>
<dbReference type="PANTHER" id="PTHR11046:SF11">
    <property type="entry name" value="EXODEOXYRIBONUCLEASE I"/>
    <property type="match status" value="1"/>
</dbReference>
<feature type="binding site" evidence="15">
    <location>
        <position position="25"/>
    </location>
    <ligand>
        <name>Mg(2+)</name>
        <dbReference type="ChEBI" id="CHEBI:18420"/>
        <label>2</label>
    </ligand>
</feature>
<evidence type="ECO:0000256" key="14">
    <source>
        <dbReference type="PIRSR" id="PIRSR000977-1"/>
    </source>
</evidence>
<feature type="domain" description="ExoI SH3-like" evidence="17">
    <location>
        <begin position="210"/>
        <end position="364"/>
    </location>
</feature>
<dbReference type="InterPro" id="IPR023607">
    <property type="entry name" value="Exodeoxyribonuclease_I"/>
</dbReference>
<gene>
    <name evidence="19" type="primary">sbcB</name>
    <name evidence="19" type="ORF">PPEP_a3724</name>
</gene>
<dbReference type="NCBIfam" id="NF008746">
    <property type="entry name" value="PRK11779.1"/>
    <property type="match status" value="1"/>
</dbReference>
<dbReference type="Gene3D" id="3.30.420.10">
    <property type="entry name" value="Ribonuclease H-like superfamily/Ribonuclease H"/>
    <property type="match status" value="1"/>
</dbReference>
<evidence type="ECO:0000256" key="1">
    <source>
        <dbReference type="ARBA" id="ARBA00000563"/>
    </source>
</evidence>
<evidence type="ECO:0000256" key="6">
    <source>
        <dbReference type="ARBA" id="ARBA00022763"/>
    </source>
</evidence>
<dbReference type="Gene3D" id="1.10.287.1240">
    <property type="match status" value="1"/>
</dbReference>
<dbReference type="PROSITE" id="PS51784">
    <property type="entry name" value="EXOI_SH3"/>
    <property type="match status" value="1"/>
</dbReference>
<dbReference type="PANTHER" id="PTHR11046">
    <property type="entry name" value="OLIGORIBONUCLEASE, MITOCHONDRIAL"/>
    <property type="match status" value="1"/>
</dbReference>
<dbReference type="GO" id="GO:0046872">
    <property type="term" value="F:metal ion binding"/>
    <property type="evidence" value="ECO:0007669"/>
    <property type="project" value="UniProtKB-KW"/>
</dbReference>
<feature type="domain" description="ExoI C-terminal" evidence="18">
    <location>
        <begin position="368"/>
        <end position="489"/>
    </location>
</feature>
<dbReference type="GO" id="GO:0008310">
    <property type="term" value="F:single-stranded DNA 3'-5' DNA exonuclease activity"/>
    <property type="evidence" value="ECO:0007669"/>
    <property type="project" value="UniProtKB-EC"/>
</dbReference>
<evidence type="ECO:0000256" key="15">
    <source>
        <dbReference type="PIRSR" id="PIRSR000977-2"/>
    </source>
</evidence>
<evidence type="ECO:0000256" key="10">
    <source>
        <dbReference type="ARBA" id="ARBA00023125"/>
    </source>
</evidence>
<dbReference type="CDD" id="cd06138">
    <property type="entry name" value="ExoI_N"/>
    <property type="match status" value="1"/>
</dbReference>
<dbReference type="InterPro" id="IPR036397">
    <property type="entry name" value="RNaseH_sf"/>
</dbReference>
<evidence type="ECO:0000259" key="17">
    <source>
        <dbReference type="PROSITE" id="PS51784"/>
    </source>
</evidence>
<feature type="binding site" evidence="14">
    <location>
        <position position="173"/>
    </location>
    <ligand>
        <name>substrate</name>
    </ligand>
</feature>
<comment type="catalytic activity">
    <reaction evidence="1 13">
        <text>Exonucleolytic cleavage in the 3'- to 5'-direction to yield nucleoside 5'-phosphates.</text>
        <dbReference type="EC" id="3.1.11.1"/>
    </reaction>
</comment>
<organism evidence="19 20">
    <name type="scientific">Pseudoalteromonas peptidolytica F12-50-A1</name>
    <dbReference type="NCBI Taxonomy" id="1315280"/>
    <lineage>
        <taxon>Bacteria</taxon>
        <taxon>Pseudomonadati</taxon>
        <taxon>Pseudomonadota</taxon>
        <taxon>Gammaproteobacteria</taxon>
        <taxon>Alteromonadales</taxon>
        <taxon>Pseudoalteromonadaceae</taxon>
        <taxon>Pseudoalteromonas</taxon>
    </lineage>
</organism>
<evidence type="ECO:0000256" key="8">
    <source>
        <dbReference type="ARBA" id="ARBA00022839"/>
    </source>
</evidence>